<feature type="domain" description="Histidine kinase" evidence="13">
    <location>
        <begin position="127"/>
        <end position="336"/>
    </location>
</feature>
<dbReference type="PROSITE" id="PS50109">
    <property type="entry name" value="HIS_KIN"/>
    <property type="match status" value="1"/>
</dbReference>
<dbReference type="PANTHER" id="PTHR45453:SF2">
    <property type="entry name" value="HISTIDINE KINASE"/>
    <property type="match status" value="1"/>
</dbReference>
<keyword evidence="15" id="KW-1185">Reference proteome</keyword>
<dbReference type="EC" id="2.7.13.3" evidence="3"/>
<dbReference type="Gene3D" id="1.10.287.130">
    <property type="match status" value="1"/>
</dbReference>
<feature type="coiled-coil region" evidence="11">
    <location>
        <begin position="101"/>
        <end position="175"/>
    </location>
</feature>
<name>A0A1M6NJN2_9FIRM</name>
<evidence type="ECO:0000256" key="12">
    <source>
        <dbReference type="SAM" id="Phobius"/>
    </source>
</evidence>
<dbReference type="InterPro" id="IPR003594">
    <property type="entry name" value="HATPase_dom"/>
</dbReference>
<dbReference type="STRING" id="1121266.SAMN02745883_00910"/>
<dbReference type="RefSeq" id="WP_072966186.1">
    <property type="nucleotide sequence ID" value="NZ_FRAJ01000006.1"/>
</dbReference>
<evidence type="ECO:0000256" key="11">
    <source>
        <dbReference type="SAM" id="Coils"/>
    </source>
</evidence>
<keyword evidence="11" id="KW-0175">Coiled coil</keyword>
<evidence type="ECO:0000256" key="3">
    <source>
        <dbReference type="ARBA" id="ARBA00012438"/>
    </source>
</evidence>
<dbReference type="EMBL" id="FRAJ01000006">
    <property type="protein sequence ID" value="SHJ95890.1"/>
    <property type="molecule type" value="Genomic_DNA"/>
</dbReference>
<comment type="subcellular location">
    <subcellularLocation>
        <location evidence="2">Cell membrane</location>
        <topology evidence="2">Multi-pass membrane protein</topology>
    </subcellularLocation>
</comment>
<dbReference type="Proteomes" id="UP000184082">
    <property type="component" value="Unassembled WGS sequence"/>
</dbReference>
<keyword evidence="10 12" id="KW-0472">Membrane</keyword>
<evidence type="ECO:0000256" key="10">
    <source>
        <dbReference type="ARBA" id="ARBA00023136"/>
    </source>
</evidence>
<dbReference type="SMART" id="SM00388">
    <property type="entry name" value="HisKA"/>
    <property type="match status" value="1"/>
</dbReference>
<evidence type="ECO:0000256" key="4">
    <source>
        <dbReference type="ARBA" id="ARBA00022475"/>
    </source>
</evidence>
<keyword evidence="4" id="KW-1003">Cell membrane</keyword>
<evidence type="ECO:0000256" key="8">
    <source>
        <dbReference type="ARBA" id="ARBA00022989"/>
    </source>
</evidence>
<dbReference type="PANTHER" id="PTHR45453">
    <property type="entry name" value="PHOSPHATE REGULON SENSOR PROTEIN PHOR"/>
    <property type="match status" value="1"/>
</dbReference>
<keyword evidence="6 12" id="KW-0812">Transmembrane</keyword>
<gene>
    <name evidence="14" type="ORF">SAMN02745883_00910</name>
</gene>
<dbReference type="SUPFAM" id="SSF55874">
    <property type="entry name" value="ATPase domain of HSP90 chaperone/DNA topoisomerase II/histidine kinase"/>
    <property type="match status" value="1"/>
</dbReference>
<dbReference type="InterPro" id="IPR005467">
    <property type="entry name" value="His_kinase_dom"/>
</dbReference>
<dbReference type="Pfam" id="PF02518">
    <property type="entry name" value="HATPase_c"/>
    <property type="match status" value="1"/>
</dbReference>
<dbReference type="GO" id="GO:0005886">
    <property type="term" value="C:plasma membrane"/>
    <property type="evidence" value="ECO:0007669"/>
    <property type="project" value="UniProtKB-SubCell"/>
</dbReference>
<dbReference type="Pfam" id="PF00512">
    <property type="entry name" value="HisKA"/>
    <property type="match status" value="1"/>
</dbReference>
<feature type="transmembrane region" description="Helical" evidence="12">
    <location>
        <begin position="12"/>
        <end position="30"/>
    </location>
</feature>
<dbReference type="InterPro" id="IPR036890">
    <property type="entry name" value="HATPase_C_sf"/>
</dbReference>
<evidence type="ECO:0000256" key="5">
    <source>
        <dbReference type="ARBA" id="ARBA00022679"/>
    </source>
</evidence>
<organism evidence="14 15">
    <name type="scientific">Caminicella sporogenes DSM 14501</name>
    <dbReference type="NCBI Taxonomy" id="1121266"/>
    <lineage>
        <taxon>Bacteria</taxon>
        <taxon>Bacillati</taxon>
        <taxon>Bacillota</taxon>
        <taxon>Clostridia</taxon>
        <taxon>Peptostreptococcales</taxon>
        <taxon>Caminicellaceae</taxon>
        <taxon>Caminicella</taxon>
    </lineage>
</organism>
<evidence type="ECO:0000313" key="15">
    <source>
        <dbReference type="Proteomes" id="UP000184082"/>
    </source>
</evidence>
<dbReference type="InterPro" id="IPR003661">
    <property type="entry name" value="HisK_dim/P_dom"/>
</dbReference>
<dbReference type="SMART" id="SM00387">
    <property type="entry name" value="HATPase_c"/>
    <property type="match status" value="1"/>
</dbReference>
<dbReference type="GO" id="GO:0000155">
    <property type="term" value="F:phosphorelay sensor kinase activity"/>
    <property type="evidence" value="ECO:0007669"/>
    <property type="project" value="InterPro"/>
</dbReference>
<evidence type="ECO:0000256" key="1">
    <source>
        <dbReference type="ARBA" id="ARBA00000085"/>
    </source>
</evidence>
<keyword evidence="5" id="KW-0808">Transferase</keyword>
<dbReference type="GO" id="GO:0004721">
    <property type="term" value="F:phosphoprotein phosphatase activity"/>
    <property type="evidence" value="ECO:0007669"/>
    <property type="project" value="TreeGrafter"/>
</dbReference>
<reference evidence="14 15" key="1">
    <citation type="submission" date="2016-11" db="EMBL/GenBank/DDBJ databases">
        <authorList>
            <person name="Jaros S."/>
            <person name="Januszkiewicz K."/>
            <person name="Wedrychowicz H."/>
        </authorList>
    </citation>
    <scope>NUCLEOTIDE SEQUENCE [LARGE SCALE GENOMIC DNA]</scope>
    <source>
        <strain evidence="14 15">DSM 14501</strain>
    </source>
</reference>
<evidence type="ECO:0000256" key="7">
    <source>
        <dbReference type="ARBA" id="ARBA00022777"/>
    </source>
</evidence>
<accession>A0A1M6NJN2</accession>
<dbReference type="GO" id="GO:0016036">
    <property type="term" value="P:cellular response to phosphate starvation"/>
    <property type="evidence" value="ECO:0007669"/>
    <property type="project" value="TreeGrafter"/>
</dbReference>
<comment type="catalytic activity">
    <reaction evidence="1">
        <text>ATP + protein L-histidine = ADP + protein N-phospho-L-histidine.</text>
        <dbReference type="EC" id="2.7.13.3"/>
    </reaction>
</comment>
<keyword evidence="9" id="KW-0902">Two-component regulatory system</keyword>
<evidence type="ECO:0000259" key="13">
    <source>
        <dbReference type="PROSITE" id="PS50109"/>
    </source>
</evidence>
<feature type="transmembrane region" description="Helical" evidence="12">
    <location>
        <begin position="42"/>
        <end position="63"/>
    </location>
</feature>
<protein>
    <recommendedName>
        <fullName evidence="3">histidine kinase</fullName>
        <ecNumber evidence="3">2.7.13.3</ecNumber>
    </recommendedName>
</protein>
<proteinExistence type="predicted"/>
<sequence>MNFRKYILDKKYLILFYIILMGFISLVIYLDVTIKVRLDNILYINFVSIVLFLFYLIGEYLLYKRYYEDINYIIKNRKENIINCLPNFGTYIHSLYNKLLISIYEQQNKKIEKLCEEKRENLEFITSWVHEIKIPISVSRLIIENSAAKSKEEILESLEEEIDKIEKYVEQVLYHSRIDDFSKDYLINETDIEKVVKEVVKKHAKVFINKKIKIDIKDVNISVHTDKKWLMFIINQIVDNSLKYTEKGGYIKIYAEKDEKEKRLIIEDNGIGIKKEDISRVFDRGFTGYNGRKNYKSTGMGLYLSKKLAVKLGHDITIESKFKKYTKIVIHFPKLIDYFNVTKI</sequence>
<dbReference type="Gene3D" id="3.30.565.10">
    <property type="entry name" value="Histidine kinase-like ATPase, C-terminal domain"/>
    <property type="match status" value="1"/>
</dbReference>
<dbReference type="AlphaFoldDB" id="A0A1M6NJN2"/>
<keyword evidence="8 12" id="KW-1133">Transmembrane helix</keyword>
<dbReference type="InterPro" id="IPR050351">
    <property type="entry name" value="BphY/WalK/GraS-like"/>
</dbReference>
<evidence type="ECO:0000256" key="2">
    <source>
        <dbReference type="ARBA" id="ARBA00004651"/>
    </source>
</evidence>
<keyword evidence="7" id="KW-0418">Kinase</keyword>
<evidence type="ECO:0000256" key="6">
    <source>
        <dbReference type="ARBA" id="ARBA00022692"/>
    </source>
</evidence>
<evidence type="ECO:0000313" key="14">
    <source>
        <dbReference type="EMBL" id="SHJ95890.1"/>
    </source>
</evidence>
<evidence type="ECO:0000256" key="9">
    <source>
        <dbReference type="ARBA" id="ARBA00023012"/>
    </source>
</evidence>